<evidence type="ECO:0000313" key="3">
    <source>
        <dbReference type="Proteomes" id="UP000648801"/>
    </source>
</evidence>
<keyword evidence="3" id="KW-1185">Reference proteome</keyword>
<dbReference type="Proteomes" id="UP000648801">
    <property type="component" value="Unassembled WGS sequence"/>
</dbReference>
<feature type="transmembrane region" description="Helical" evidence="1">
    <location>
        <begin position="170"/>
        <end position="193"/>
    </location>
</feature>
<dbReference type="Pfam" id="PF01944">
    <property type="entry name" value="SpoIIM"/>
    <property type="match status" value="1"/>
</dbReference>
<feature type="transmembrane region" description="Helical" evidence="1">
    <location>
        <begin position="263"/>
        <end position="285"/>
    </location>
</feature>
<feature type="transmembrane region" description="Helical" evidence="1">
    <location>
        <begin position="200"/>
        <end position="218"/>
    </location>
</feature>
<comment type="caution">
    <text evidence="2">The sequence shown here is derived from an EMBL/GenBank/DDBJ whole genome shotgun (WGS) entry which is preliminary data.</text>
</comment>
<feature type="transmembrane region" description="Helical" evidence="1">
    <location>
        <begin position="104"/>
        <end position="128"/>
    </location>
</feature>
<keyword evidence="1" id="KW-0812">Transmembrane</keyword>
<keyword evidence="1" id="KW-1133">Transmembrane helix</keyword>
<dbReference type="PANTHER" id="PTHR35337:SF1">
    <property type="entry name" value="SLR1478 PROTEIN"/>
    <property type="match status" value="1"/>
</dbReference>
<accession>A0A916RW53</accession>
<sequence>MISNRWIETRRQSWNRLEILVQQVESSGLKSLAAADLREFGLLYRQTASDLSAVRADRASRTIEAYLNQLLGRAHNYIYAGKRLSLTSVWQFFAQDYPRLFRKLLPYTAVALMLFVGGALLGALTAMARPRFAQALLGPAMMNTIEHHKMWTESILSAKPQASSFIMTNNISVCFMTFASGIAAGIGTLYLLFENGMMMGVVSATCAQHGMALSLWSFVASHGALELPSIFISGAAGLRLAVGLLFPGTLLRKDALAVAGSDAIRLLAGTIPLLVIAGLLEGFLSPTHVPLALKFSVCAALLTGLGLWLGEGGRHTPATGLAPTGKSGQER</sequence>
<dbReference type="RefSeq" id="WP_188759644.1">
    <property type="nucleotide sequence ID" value="NZ_JAGSYK010000001.1"/>
</dbReference>
<organism evidence="2 3">
    <name type="scientific">Edaphobacter acidisoli</name>
    <dbReference type="NCBI Taxonomy" id="2040573"/>
    <lineage>
        <taxon>Bacteria</taxon>
        <taxon>Pseudomonadati</taxon>
        <taxon>Acidobacteriota</taxon>
        <taxon>Terriglobia</taxon>
        <taxon>Terriglobales</taxon>
        <taxon>Acidobacteriaceae</taxon>
        <taxon>Edaphobacter</taxon>
    </lineage>
</organism>
<evidence type="ECO:0000256" key="1">
    <source>
        <dbReference type="SAM" id="Phobius"/>
    </source>
</evidence>
<gene>
    <name evidence="2" type="ORF">GCM10011507_25950</name>
</gene>
<protein>
    <submittedName>
        <fullName evidence="2">Membrane protein</fullName>
    </submittedName>
</protein>
<reference evidence="2" key="1">
    <citation type="journal article" date="2014" name="Int. J. Syst. Evol. Microbiol.">
        <title>Complete genome sequence of Corynebacterium casei LMG S-19264T (=DSM 44701T), isolated from a smear-ripened cheese.</title>
        <authorList>
            <consortium name="US DOE Joint Genome Institute (JGI-PGF)"/>
            <person name="Walter F."/>
            <person name="Albersmeier A."/>
            <person name="Kalinowski J."/>
            <person name="Ruckert C."/>
        </authorList>
    </citation>
    <scope>NUCLEOTIDE SEQUENCE</scope>
    <source>
        <strain evidence="2">CGMCC 1.15447</strain>
    </source>
</reference>
<feature type="transmembrane region" description="Helical" evidence="1">
    <location>
        <begin position="230"/>
        <end position="251"/>
    </location>
</feature>
<dbReference type="EMBL" id="BMJB01000001">
    <property type="protein sequence ID" value="GGA73145.1"/>
    <property type="molecule type" value="Genomic_DNA"/>
</dbReference>
<dbReference type="AlphaFoldDB" id="A0A916RW53"/>
<dbReference type="InterPro" id="IPR002798">
    <property type="entry name" value="SpoIIM-like"/>
</dbReference>
<reference evidence="2" key="2">
    <citation type="submission" date="2020-09" db="EMBL/GenBank/DDBJ databases">
        <authorList>
            <person name="Sun Q."/>
            <person name="Zhou Y."/>
        </authorList>
    </citation>
    <scope>NUCLEOTIDE SEQUENCE</scope>
    <source>
        <strain evidence="2">CGMCC 1.15447</strain>
    </source>
</reference>
<name>A0A916RW53_9BACT</name>
<dbReference type="PANTHER" id="PTHR35337">
    <property type="entry name" value="SLR1478 PROTEIN"/>
    <property type="match status" value="1"/>
</dbReference>
<evidence type="ECO:0000313" key="2">
    <source>
        <dbReference type="EMBL" id="GGA73145.1"/>
    </source>
</evidence>
<proteinExistence type="predicted"/>
<keyword evidence="1" id="KW-0472">Membrane</keyword>